<evidence type="ECO:0000256" key="4">
    <source>
        <dbReference type="ARBA" id="ARBA00022692"/>
    </source>
</evidence>
<evidence type="ECO:0000256" key="7">
    <source>
        <dbReference type="SAM" id="Phobius"/>
    </source>
</evidence>
<dbReference type="RefSeq" id="WP_119051070.1">
    <property type="nucleotide sequence ID" value="NZ_CP032157.1"/>
</dbReference>
<dbReference type="GO" id="GO:0016780">
    <property type="term" value="F:phosphotransferase activity, for other substituted phosphate groups"/>
    <property type="evidence" value="ECO:0007669"/>
    <property type="project" value="TreeGrafter"/>
</dbReference>
<feature type="transmembrane region" description="Helical" evidence="7">
    <location>
        <begin position="51"/>
        <end position="73"/>
    </location>
</feature>
<keyword evidence="4 7" id="KW-0812">Transmembrane</keyword>
<dbReference type="InterPro" id="IPR003362">
    <property type="entry name" value="Bact_transf"/>
</dbReference>
<feature type="transmembrane region" description="Helical" evidence="7">
    <location>
        <begin position="112"/>
        <end position="133"/>
    </location>
</feature>
<evidence type="ECO:0000256" key="6">
    <source>
        <dbReference type="ARBA" id="ARBA00023136"/>
    </source>
</evidence>
<dbReference type="KEGG" id="pseg:D3H65_14895"/>
<dbReference type="InterPro" id="IPR017475">
    <property type="entry name" value="EPS_sugar_tfrase"/>
</dbReference>
<evidence type="ECO:0000259" key="8">
    <source>
        <dbReference type="Pfam" id="PF02397"/>
    </source>
</evidence>
<comment type="subcellular location">
    <subcellularLocation>
        <location evidence="1">Membrane</location>
        <topology evidence="1">Multi-pass membrane protein</topology>
    </subcellularLocation>
</comment>
<dbReference type="OrthoDB" id="9808602at2"/>
<dbReference type="Gene3D" id="3.40.50.720">
    <property type="entry name" value="NAD(P)-binding Rossmann-like Domain"/>
    <property type="match status" value="1"/>
</dbReference>
<organism evidence="9 10">
    <name type="scientific">Paraflavitalea soli</name>
    <dbReference type="NCBI Taxonomy" id="2315862"/>
    <lineage>
        <taxon>Bacteria</taxon>
        <taxon>Pseudomonadati</taxon>
        <taxon>Bacteroidota</taxon>
        <taxon>Chitinophagia</taxon>
        <taxon>Chitinophagales</taxon>
        <taxon>Chitinophagaceae</taxon>
        <taxon>Paraflavitalea</taxon>
    </lineage>
</organism>
<dbReference type="Pfam" id="PF13727">
    <property type="entry name" value="CoA_binding_3"/>
    <property type="match status" value="1"/>
</dbReference>
<evidence type="ECO:0000256" key="2">
    <source>
        <dbReference type="ARBA" id="ARBA00006464"/>
    </source>
</evidence>
<dbReference type="EMBL" id="CP032157">
    <property type="protein sequence ID" value="AXY75189.1"/>
    <property type="molecule type" value="Genomic_DNA"/>
</dbReference>
<gene>
    <name evidence="9" type="ORF">D3H65_14895</name>
</gene>
<dbReference type="PANTHER" id="PTHR30576:SF0">
    <property type="entry name" value="UNDECAPRENYL-PHOSPHATE N-ACETYLGALACTOSAMINYL 1-PHOSPHATE TRANSFERASE-RELATED"/>
    <property type="match status" value="1"/>
</dbReference>
<reference evidence="9 10" key="1">
    <citation type="submission" date="2018-09" db="EMBL/GenBank/DDBJ databases">
        <title>Genome sequencing of strain 6GH32-13.</title>
        <authorList>
            <person name="Weon H.-Y."/>
            <person name="Heo J."/>
            <person name="Kwon S.-W."/>
        </authorList>
    </citation>
    <scope>NUCLEOTIDE SEQUENCE [LARGE SCALE GENOMIC DNA]</scope>
    <source>
        <strain evidence="9 10">5GH32-13</strain>
    </source>
</reference>
<evidence type="ECO:0000313" key="9">
    <source>
        <dbReference type="EMBL" id="AXY75189.1"/>
    </source>
</evidence>
<dbReference type="PANTHER" id="PTHR30576">
    <property type="entry name" value="COLANIC BIOSYNTHESIS UDP-GLUCOSE LIPID CARRIER TRANSFERASE"/>
    <property type="match status" value="1"/>
</dbReference>
<name>A0A3B7MPD7_9BACT</name>
<keyword evidence="5 7" id="KW-1133">Transmembrane helix</keyword>
<feature type="transmembrane region" description="Helical" evidence="7">
    <location>
        <begin position="12"/>
        <end position="31"/>
    </location>
</feature>
<evidence type="ECO:0000256" key="5">
    <source>
        <dbReference type="ARBA" id="ARBA00022989"/>
    </source>
</evidence>
<keyword evidence="6 7" id="KW-0472">Membrane</keyword>
<dbReference type="NCBIfam" id="TIGR03025">
    <property type="entry name" value="EPS_sugtrans"/>
    <property type="match status" value="1"/>
</dbReference>
<dbReference type="GO" id="GO:0016020">
    <property type="term" value="C:membrane"/>
    <property type="evidence" value="ECO:0007669"/>
    <property type="project" value="UniProtKB-SubCell"/>
</dbReference>
<evidence type="ECO:0000256" key="1">
    <source>
        <dbReference type="ARBA" id="ARBA00004141"/>
    </source>
</evidence>
<dbReference type="Pfam" id="PF02397">
    <property type="entry name" value="Bac_transf"/>
    <property type="match status" value="1"/>
</dbReference>
<keyword evidence="10" id="KW-1185">Reference proteome</keyword>
<accession>A0A3B7MPD7</accession>
<sequence>MSANKRIHSAWYLLSDYIAAVLAWIVLHFARRYFLHETIYTHEHGLVFSQPFWWGLLFIPLAWLVLFTLAGSYYSMYKKSRLNEFTNTIITCIIGCTIIFFSIVINDPQHKYTYFYKALFTYIWAQLFFTWIGRSLLLGRVRKQLTNGTVQFNTLLVGGHSVASKIYNDTRAGLRLAGFHYTGFVAVAPETNGISAYLPQYGYIADIEKVIREHRVQLVVIALEKSEKQQVEKIVSVLSEEDVDIKIAPDILDILSGSVKTSNVFGAVLSDLKTNLMPDWQQNIKRVIDVVIASFGLILLSPLLLYAAIRVKASSPGPVFYRQERVGYRGRKFSIIKFRSMYHPAEQNGPQLSSSHDERITKWGKTMRTWRLDELPQFWNILKGEMSLVGPRPERAYYISRIHQQTPYFKYLLKVKPGLTSWGMVKFGYAENVEQMIERMKYDLMYIENISLALDLKIMAHTLRIIFMGQGR</sequence>
<comment type="similarity">
    <text evidence="2">Belongs to the bacterial sugar transferase family.</text>
</comment>
<evidence type="ECO:0000256" key="3">
    <source>
        <dbReference type="ARBA" id="ARBA00022679"/>
    </source>
</evidence>
<dbReference type="AlphaFoldDB" id="A0A3B7MPD7"/>
<keyword evidence="3 9" id="KW-0808">Transferase</keyword>
<feature type="transmembrane region" description="Helical" evidence="7">
    <location>
        <begin position="287"/>
        <end position="309"/>
    </location>
</feature>
<feature type="domain" description="Bacterial sugar transferase" evidence="8">
    <location>
        <begin position="285"/>
        <end position="467"/>
    </location>
</feature>
<evidence type="ECO:0000313" key="10">
    <source>
        <dbReference type="Proteomes" id="UP000263900"/>
    </source>
</evidence>
<dbReference type="Proteomes" id="UP000263900">
    <property type="component" value="Chromosome"/>
</dbReference>
<feature type="transmembrane region" description="Helical" evidence="7">
    <location>
        <begin position="85"/>
        <end position="106"/>
    </location>
</feature>
<protein>
    <submittedName>
        <fullName evidence="9">Sugar transferase</fullName>
    </submittedName>
</protein>
<proteinExistence type="inferred from homology"/>